<dbReference type="EMBL" id="QLUW01000005">
    <property type="protein sequence ID" value="RAP74268.1"/>
    <property type="molecule type" value="Genomic_DNA"/>
</dbReference>
<keyword evidence="3" id="KW-0963">Cytoplasm</keyword>
<dbReference type="CDD" id="cd16393">
    <property type="entry name" value="SPO0J_N"/>
    <property type="match status" value="1"/>
</dbReference>
<dbReference type="InterPro" id="IPR050336">
    <property type="entry name" value="Chromosome_partition/occlusion"/>
</dbReference>
<proteinExistence type="inferred from homology"/>
<gene>
    <name evidence="9" type="primary">noc</name>
    <name evidence="9" type="ORF">DL346_24740</name>
</gene>
<dbReference type="Gene3D" id="3.90.1530.30">
    <property type="match status" value="1"/>
</dbReference>
<dbReference type="GO" id="GO:0000917">
    <property type="term" value="P:division septum assembly"/>
    <property type="evidence" value="ECO:0007669"/>
    <property type="project" value="UniProtKB-KW"/>
</dbReference>
<evidence type="ECO:0000259" key="8">
    <source>
        <dbReference type="SMART" id="SM00470"/>
    </source>
</evidence>
<evidence type="ECO:0000256" key="5">
    <source>
        <dbReference type="ARBA" id="ARBA00023125"/>
    </source>
</evidence>
<dbReference type="Gene3D" id="1.10.10.2830">
    <property type="match status" value="1"/>
</dbReference>
<dbReference type="NCBIfam" id="TIGR00180">
    <property type="entry name" value="parB_part"/>
    <property type="match status" value="1"/>
</dbReference>
<dbReference type="GO" id="GO:0005694">
    <property type="term" value="C:chromosome"/>
    <property type="evidence" value="ECO:0007669"/>
    <property type="project" value="TreeGrafter"/>
</dbReference>
<evidence type="ECO:0000313" key="10">
    <source>
        <dbReference type="Proteomes" id="UP000249260"/>
    </source>
</evidence>
<dbReference type="FunFam" id="3.90.1530.30:FF:000001">
    <property type="entry name" value="Chromosome partitioning protein ParB"/>
    <property type="match status" value="1"/>
</dbReference>
<keyword evidence="6" id="KW-0717">Septation</keyword>
<dbReference type="NCBIfam" id="TIGR04285">
    <property type="entry name" value="nucleoid_noc"/>
    <property type="match status" value="1"/>
</dbReference>
<dbReference type="GO" id="GO:0045881">
    <property type="term" value="P:positive regulation of sporulation resulting in formation of a cellular spore"/>
    <property type="evidence" value="ECO:0007669"/>
    <property type="project" value="TreeGrafter"/>
</dbReference>
<accession>A0A328TUQ6</accession>
<dbReference type="SUPFAM" id="SSF110849">
    <property type="entry name" value="ParB/Sulfiredoxin"/>
    <property type="match status" value="1"/>
</dbReference>
<dbReference type="InterPro" id="IPR003115">
    <property type="entry name" value="ParB_N"/>
</dbReference>
<comment type="caution">
    <text evidence="9">The sequence shown here is derived from an EMBL/GenBank/DDBJ whole genome shotgun (WGS) entry which is preliminary data.</text>
</comment>
<evidence type="ECO:0000256" key="1">
    <source>
        <dbReference type="ARBA" id="ARBA00004453"/>
    </source>
</evidence>
<comment type="subcellular location">
    <subcellularLocation>
        <location evidence="1">Cytoplasm</location>
        <location evidence="1">Nucleoid</location>
    </subcellularLocation>
</comment>
<dbReference type="OrthoDB" id="9802051at2"/>
<evidence type="ECO:0000256" key="2">
    <source>
        <dbReference type="ARBA" id="ARBA00006295"/>
    </source>
</evidence>
<dbReference type="GO" id="GO:0007059">
    <property type="term" value="P:chromosome segregation"/>
    <property type="evidence" value="ECO:0007669"/>
    <property type="project" value="TreeGrafter"/>
</dbReference>
<dbReference type="InterPro" id="IPR004437">
    <property type="entry name" value="ParB/RepB/Spo0J"/>
</dbReference>
<protein>
    <submittedName>
        <fullName evidence="9">Nucleoid occlusion protein</fullName>
    </submittedName>
</protein>
<comment type="similarity">
    <text evidence="2">Belongs to the ParB family.</text>
</comment>
<evidence type="ECO:0000256" key="6">
    <source>
        <dbReference type="ARBA" id="ARBA00023210"/>
    </source>
</evidence>
<dbReference type="Pfam" id="PF02195">
    <property type="entry name" value="ParB_N"/>
    <property type="match status" value="1"/>
</dbReference>
<dbReference type="InterPro" id="IPR036086">
    <property type="entry name" value="ParB/Sulfiredoxin_sf"/>
</dbReference>
<evidence type="ECO:0000256" key="3">
    <source>
        <dbReference type="ARBA" id="ARBA00022490"/>
    </source>
</evidence>
<dbReference type="PANTHER" id="PTHR33375">
    <property type="entry name" value="CHROMOSOME-PARTITIONING PROTEIN PARB-RELATED"/>
    <property type="match status" value="1"/>
</dbReference>
<keyword evidence="4" id="KW-0132">Cell division</keyword>
<dbReference type="Proteomes" id="UP000249260">
    <property type="component" value="Unassembled WGS sequence"/>
</dbReference>
<dbReference type="SMART" id="SM00470">
    <property type="entry name" value="ParB"/>
    <property type="match status" value="1"/>
</dbReference>
<sequence>MKEQFSRLFGLSDPKTTSQDEVKQLSIADVDTSPYQPRTVFDDERIEELSQTIRTHGIIQPIVVRQRGGRYEIIAGERRYRAVKKLGLEAIPAIIREFNDSQAASIALIENLQREGLTSIEEAVAYQKLIDLHNLTQESLAQRLGKSQSTIANKIRLLGLGDTIKNALMERKITERHARALLSLESEELQLKVLEDIVSKELNVKQTEARVAFYKEAAKEAKKPKRISFTKDVRLALNTIRQSIEMVSGSGMQIKTKEQDHEDHYEIVIKIPKR</sequence>
<dbReference type="GO" id="GO:0009295">
    <property type="term" value="C:nucleoid"/>
    <property type="evidence" value="ECO:0007669"/>
    <property type="project" value="UniProtKB-SubCell"/>
</dbReference>
<feature type="domain" description="ParB-like N-terminal" evidence="8">
    <location>
        <begin position="23"/>
        <end position="112"/>
    </location>
</feature>
<evidence type="ECO:0000256" key="4">
    <source>
        <dbReference type="ARBA" id="ARBA00022618"/>
    </source>
</evidence>
<keyword evidence="10" id="KW-1185">Reference proteome</keyword>
<dbReference type="FunFam" id="1.10.10.2830:FF:000001">
    <property type="entry name" value="Chromosome partitioning protein ParB"/>
    <property type="match status" value="1"/>
</dbReference>
<reference evidence="9 10" key="1">
    <citation type="submission" date="2018-06" db="EMBL/GenBank/DDBJ databases">
        <title>Paenibacillus montanisoli sp. nov., isolated from mountain area soil.</title>
        <authorList>
            <person name="Wu M."/>
        </authorList>
    </citation>
    <scope>NUCLEOTIDE SEQUENCE [LARGE SCALE GENOMIC DNA]</scope>
    <source>
        <strain evidence="9 10">RA17</strain>
    </source>
</reference>
<keyword evidence="5" id="KW-0238">DNA-binding</keyword>
<evidence type="ECO:0000256" key="7">
    <source>
        <dbReference type="ARBA" id="ARBA00023306"/>
    </source>
</evidence>
<name>A0A328TUQ6_9BACL</name>
<evidence type="ECO:0000313" key="9">
    <source>
        <dbReference type="EMBL" id="RAP74268.1"/>
    </source>
</evidence>
<dbReference type="InterPro" id="IPR023705">
    <property type="entry name" value="Nucleoid_occlusion_protein"/>
</dbReference>
<organism evidence="9 10">
    <name type="scientific">Paenibacillus montanisoli</name>
    <dbReference type="NCBI Taxonomy" id="2081970"/>
    <lineage>
        <taxon>Bacteria</taxon>
        <taxon>Bacillati</taxon>
        <taxon>Bacillota</taxon>
        <taxon>Bacilli</taxon>
        <taxon>Bacillales</taxon>
        <taxon>Paenibacillaceae</taxon>
        <taxon>Paenibacillus</taxon>
    </lineage>
</organism>
<dbReference type="PANTHER" id="PTHR33375:SF8">
    <property type="entry name" value="NUCLEOID OCCLUSION PROTEIN"/>
    <property type="match status" value="1"/>
</dbReference>
<dbReference type="Pfam" id="PF17762">
    <property type="entry name" value="HTH_ParB"/>
    <property type="match status" value="1"/>
</dbReference>
<keyword evidence="7" id="KW-0131">Cell cycle</keyword>
<dbReference type="AlphaFoldDB" id="A0A328TUQ6"/>
<dbReference type="InterPro" id="IPR041468">
    <property type="entry name" value="HTH_ParB/Spo0J"/>
</dbReference>
<dbReference type="GO" id="GO:0003677">
    <property type="term" value="F:DNA binding"/>
    <property type="evidence" value="ECO:0007669"/>
    <property type="project" value="UniProtKB-KW"/>
</dbReference>
<dbReference type="RefSeq" id="WP_112885056.1">
    <property type="nucleotide sequence ID" value="NZ_QLUW01000005.1"/>
</dbReference>